<dbReference type="Proteomes" id="UP000189627">
    <property type="component" value="Chromosome 2"/>
</dbReference>
<reference evidence="9" key="1">
    <citation type="submission" date="2017-02" db="EMBL/GenBank/DDBJ databases">
        <title>Complete genome sequence of Cupriavidus necator strain NH9, a 3-chlorobenzoate degrader.</title>
        <authorList>
            <person name="Moriuchi R."/>
            <person name="Dohra H."/>
            <person name="Ogawa N."/>
        </authorList>
    </citation>
    <scope>NUCLEOTIDE SEQUENCE [LARGE SCALE GENOMIC DNA]</scope>
    <source>
        <strain evidence="9">NH9</strain>
    </source>
</reference>
<evidence type="ECO:0000256" key="7">
    <source>
        <dbReference type="SAM" id="Phobius"/>
    </source>
</evidence>
<feature type="transmembrane region" description="Helical" evidence="7">
    <location>
        <begin position="59"/>
        <end position="78"/>
    </location>
</feature>
<comment type="similarity">
    <text evidence="2">Belongs to the UPF0410 family.</text>
</comment>
<dbReference type="RefSeq" id="WP_078198995.1">
    <property type="nucleotide sequence ID" value="NZ_CP017758.1"/>
</dbReference>
<feature type="transmembrane region" description="Helical" evidence="7">
    <location>
        <begin position="27"/>
        <end position="47"/>
    </location>
</feature>
<evidence type="ECO:0000313" key="9">
    <source>
        <dbReference type="Proteomes" id="UP000189627"/>
    </source>
</evidence>
<organism evidence="8 9">
    <name type="scientific">Cupriavidus necator</name>
    <name type="common">Alcaligenes eutrophus</name>
    <name type="synonym">Ralstonia eutropha</name>
    <dbReference type="NCBI Taxonomy" id="106590"/>
    <lineage>
        <taxon>Bacteria</taxon>
        <taxon>Pseudomonadati</taxon>
        <taxon>Pseudomonadota</taxon>
        <taxon>Betaproteobacteria</taxon>
        <taxon>Burkholderiales</taxon>
        <taxon>Burkholderiaceae</taxon>
        <taxon>Cupriavidus</taxon>
    </lineage>
</organism>
<dbReference type="KEGG" id="cuh:BJN34_21945"/>
<sequence length="83" mass="8626">MHLIWTILIGFVAGLVAKFLTPGRGPSGFFLTAALGIGGSLAATYLGQMLGWYHQGQSAGFIGAVVGAAILLVLYHLVTRPKA</sequence>
<keyword evidence="4 7" id="KW-0812">Transmembrane</keyword>
<dbReference type="OrthoDB" id="9811343at2"/>
<evidence type="ECO:0000256" key="1">
    <source>
        <dbReference type="ARBA" id="ARBA00004651"/>
    </source>
</evidence>
<gene>
    <name evidence="8" type="ORF">BJN34_21945</name>
</gene>
<keyword evidence="3" id="KW-1003">Cell membrane</keyword>
<protein>
    <submittedName>
        <fullName evidence="8">GlsB/YeaQ/YmgE family stress response membrane protein</fullName>
    </submittedName>
</protein>
<comment type="subcellular location">
    <subcellularLocation>
        <location evidence="1">Cell membrane</location>
        <topology evidence="1">Multi-pass membrane protein</topology>
    </subcellularLocation>
</comment>
<evidence type="ECO:0000313" key="8">
    <source>
        <dbReference type="EMBL" id="AQV96531.1"/>
    </source>
</evidence>
<evidence type="ECO:0000256" key="4">
    <source>
        <dbReference type="ARBA" id="ARBA00022692"/>
    </source>
</evidence>
<dbReference type="EMBL" id="CP017758">
    <property type="protein sequence ID" value="AQV96531.1"/>
    <property type="molecule type" value="Genomic_DNA"/>
</dbReference>
<dbReference type="GO" id="GO:0005886">
    <property type="term" value="C:plasma membrane"/>
    <property type="evidence" value="ECO:0007669"/>
    <property type="project" value="UniProtKB-SubCell"/>
</dbReference>
<evidence type="ECO:0000256" key="5">
    <source>
        <dbReference type="ARBA" id="ARBA00022989"/>
    </source>
</evidence>
<dbReference type="InterPro" id="IPR007341">
    <property type="entry name" value="Transgly_assoc"/>
</dbReference>
<proteinExistence type="inferred from homology"/>
<keyword evidence="6 7" id="KW-0472">Membrane</keyword>
<dbReference type="Pfam" id="PF04226">
    <property type="entry name" value="Transgly_assoc"/>
    <property type="match status" value="1"/>
</dbReference>
<keyword evidence="5 7" id="KW-1133">Transmembrane helix</keyword>
<name>A0A1U9UWB9_CUPNE</name>
<evidence type="ECO:0000256" key="2">
    <source>
        <dbReference type="ARBA" id="ARBA00011006"/>
    </source>
</evidence>
<evidence type="ECO:0000256" key="3">
    <source>
        <dbReference type="ARBA" id="ARBA00022475"/>
    </source>
</evidence>
<dbReference type="PANTHER" id="PTHR33884:SF7">
    <property type="entry name" value="BSL8023 PROTEIN"/>
    <property type="match status" value="1"/>
</dbReference>
<dbReference type="AlphaFoldDB" id="A0A1U9UWB9"/>
<dbReference type="PANTHER" id="PTHR33884">
    <property type="entry name" value="UPF0410 PROTEIN YMGE"/>
    <property type="match status" value="1"/>
</dbReference>
<accession>A0A1U9UWB9</accession>
<evidence type="ECO:0000256" key="6">
    <source>
        <dbReference type="ARBA" id="ARBA00023136"/>
    </source>
</evidence>